<dbReference type="InterPro" id="IPR001544">
    <property type="entry name" value="Aminotrans_IV"/>
</dbReference>
<dbReference type="FunCoup" id="W0DV87">
    <property type="interactions" value="295"/>
</dbReference>
<dbReference type="Gene3D" id="3.30.470.10">
    <property type="match status" value="1"/>
</dbReference>
<dbReference type="RefSeq" id="WP_006459321.1">
    <property type="nucleotide sequence ID" value="NZ_CP007030.1"/>
</dbReference>
<keyword evidence="2" id="KW-0808">Transferase</keyword>
<dbReference type="GO" id="GO:0008483">
    <property type="term" value="F:transaminase activity"/>
    <property type="evidence" value="ECO:0007669"/>
    <property type="project" value="UniProtKB-KW"/>
</dbReference>
<dbReference type="eggNOG" id="COG0115">
    <property type="taxonomic scope" value="Bacteria"/>
</dbReference>
<keyword evidence="3" id="KW-1185">Reference proteome</keyword>
<dbReference type="InParanoid" id="W0DV87"/>
<organism evidence="2 3">
    <name type="scientific">Thiomicrospira aerophila AL3</name>
    <dbReference type="NCBI Taxonomy" id="717772"/>
    <lineage>
        <taxon>Bacteria</taxon>
        <taxon>Pseudomonadati</taxon>
        <taxon>Pseudomonadota</taxon>
        <taxon>Gammaproteobacteria</taxon>
        <taxon>Thiotrichales</taxon>
        <taxon>Piscirickettsiaceae</taxon>
        <taxon>Thiomicrospira</taxon>
    </lineage>
</organism>
<gene>
    <name evidence="2" type="ORF">THIAE_03190</name>
</gene>
<dbReference type="SUPFAM" id="SSF56752">
    <property type="entry name" value="D-aminoacid aminotransferase-like PLP-dependent enzymes"/>
    <property type="match status" value="1"/>
</dbReference>
<dbReference type="Gene3D" id="3.20.10.10">
    <property type="entry name" value="D-amino Acid Aminotransferase, subunit A, domain 2"/>
    <property type="match status" value="1"/>
</dbReference>
<dbReference type="PANTHER" id="PTHR42743">
    <property type="entry name" value="AMINO-ACID AMINOTRANSFERASE"/>
    <property type="match status" value="1"/>
</dbReference>
<accession>W0DV87</accession>
<dbReference type="InterPro" id="IPR050571">
    <property type="entry name" value="Class-IV_PLP-Dep_Aminotrnsfr"/>
</dbReference>
<evidence type="ECO:0000313" key="3">
    <source>
        <dbReference type="Proteomes" id="UP000005380"/>
    </source>
</evidence>
<keyword evidence="2" id="KW-0032">Aminotransferase</keyword>
<dbReference type="KEGG" id="tao:THIAE_03190"/>
<dbReference type="EMBL" id="CP007030">
    <property type="protein sequence ID" value="AHF00914.1"/>
    <property type="molecule type" value="Genomic_DNA"/>
</dbReference>
<dbReference type="Pfam" id="PF01063">
    <property type="entry name" value="Aminotran_4"/>
    <property type="match status" value="1"/>
</dbReference>
<dbReference type="GO" id="GO:0046394">
    <property type="term" value="P:carboxylic acid biosynthetic process"/>
    <property type="evidence" value="ECO:0007669"/>
    <property type="project" value="UniProtKB-ARBA"/>
</dbReference>
<dbReference type="Proteomes" id="UP000005380">
    <property type="component" value="Chromosome"/>
</dbReference>
<reference evidence="2 3" key="1">
    <citation type="submission" date="2013-12" db="EMBL/GenBank/DDBJ databases">
        <authorList>
            <consortium name="DOE Joint Genome Institute"/>
            <person name="Kappler U."/>
            <person name="Huntemann M."/>
            <person name="Han J."/>
            <person name="Chen A."/>
            <person name="Kyrpides N."/>
            <person name="Mavromatis K."/>
            <person name="Markowitz V."/>
            <person name="Palaniappan K."/>
            <person name="Ivanova N."/>
            <person name="Schaumberg A."/>
            <person name="Pati A."/>
            <person name="Liolios K."/>
            <person name="Nordberg H.P."/>
            <person name="Cantor M.N."/>
            <person name="Hua S.X."/>
            <person name="Woyke T."/>
        </authorList>
    </citation>
    <scope>NUCLEOTIDE SEQUENCE [LARGE SCALE GENOMIC DNA]</scope>
    <source>
        <strain evidence="3">AL2</strain>
    </source>
</reference>
<dbReference type="InterPro" id="IPR036038">
    <property type="entry name" value="Aminotransferase-like"/>
</dbReference>
<proteinExistence type="inferred from homology"/>
<dbReference type="HOGENOM" id="CLU_020844_2_1_6"/>
<sequence length="293" mass="32228">MKQLWYQGQAQTDAQANRLFSRACHYGDGCFTTGVVVQGKWLDGQTHLARMDKQLARLKFAPIAYDDWYASIEPALQASLTSEQPQVIKLWVARLGPLGYLPEPNSQAAIMVSLAAMPAQLNNPALKLGVCQTPVSENAALAGIKHLNRLDSVLARAELPVYGWDEGIMLNQHQQPVCATQGNLVWYAQGQFFTPAITQAGVAGLGLQLWQHTEAASNWLCVSAAMEQLLAAECLCVCNAVRGIQWVESLELPTASNKMNKIWPVAAQDLARRWQHNWLQARAAAPALCLNNR</sequence>
<dbReference type="PANTHER" id="PTHR42743:SF13">
    <property type="entry name" value="P-LOOP CONTAINING NUCLEOSIDE TRIPHOSPHATE HYDROLASE PROTEIN"/>
    <property type="match status" value="1"/>
</dbReference>
<dbReference type="InterPro" id="IPR043131">
    <property type="entry name" value="BCAT-like_N"/>
</dbReference>
<dbReference type="AlphaFoldDB" id="W0DV87"/>
<evidence type="ECO:0000313" key="2">
    <source>
        <dbReference type="EMBL" id="AHF00914.1"/>
    </source>
</evidence>
<comment type="similarity">
    <text evidence="1">Belongs to the class-IV pyridoxal-phosphate-dependent aminotransferase family.</text>
</comment>
<name>W0DV87_9GAMM</name>
<dbReference type="InterPro" id="IPR043132">
    <property type="entry name" value="BCAT-like_C"/>
</dbReference>
<protein>
    <submittedName>
        <fullName evidence="2">Aminotransferase IV</fullName>
    </submittedName>
</protein>
<evidence type="ECO:0000256" key="1">
    <source>
        <dbReference type="ARBA" id="ARBA00009320"/>
    </source>
</evidence>
<dbReference type="STRING" id="717772.THIAE_03190"/>